<dbReference type="EMBL" id="BK015516">
    <property type="protein sequence ID" value="DAE10618.1"/>
    <property type="molecule type" value="Genomic_DNA"/>
</dbReference>
<proteinExistence type="predicted"/>
<accession>A0A8S5PUS3</accession>
<sequence>MHIYKVLLVVFRGLCGRHERRQENEQNRIRKWL</sequence>
<evidence type="ECO:0000313" key="1">
    <source>
        <dbReference type="EMBL" id="DAE10618.1"/>
    </source>
</evidence>
<name>A0A8S5PUS3_9CAUD</name>
<reference evidence="1" key="1">
    <citation type="journal article" date="2021" name="Proc. Natl. Acad. Sci. U.S.A.">
        <title>A Catalog of Tens of Thousands of Viruses from Human Metagenomes Reveals Hidden Associations with Chronic Diseases.</title>
        <authorList>
            <person name="Tisza M.J."/>
            <person name="Buck C.B."/>
        </authorList>
    </citation>
    <scope>NUCLEOTIDE SEQUENCE</scope>
    <source>
        <strain evidence="1">CtUPB15</strain>
    </source>
</reference>
<protein>
    <submittedName>
        <fullName evidence="1">Uncharacterized protein</fullName>
    </submittedName>
</protein>
<organism evidence="1">
    <name type="scientific">Myoviridae sp. ctUPB15</name>
    <dbReference type="NCBI Taxonomy" id="2825116"/>
    <lineage>
        <taxon>Viruses</taxon>
        <taxon>Duplodnaviria</taxon>
        <taxon>Heunggongvirae</taxon>
        <taxon>Uroviricota</taxon>
        <taxon>Caudoviricetes</taxon>
    </lineage>
</organism>